<dbReference type="VEuPathDB" id="FungiDB:BO72DRAFT_427261"/>
<dbReference type="PANTHER" id="PTHR28067">
    <property type="entry name" value="DNA REPLICATION REGULATOR SLD3"/>
    <property type="match status" value="1"/>
</dbReference>
<dbReference type="EMBL" id="KZ824638">
    <property type="protein sequence ID" value="RAK78235.1"/>
    <property type="molecule type" value="Genomic_DNA"/>
</dbReference>
<proteinExistence type="predicted"/>
<dbReference type="GO" id="GO:0031261">
    <property type="term" value="C:DNA replication preinitiation complex"/>
    <property type="evidence" value="ECO:0007669"/>
    <property type="project" value="TreeGrafter"/>
</dbReference>
<name>A0A8G1RUS5_9EURO</name>
<protein>
    <recommendedName>
        <fullName evidence="2">DNA replication regulator Sld3 C-terminal domain-containing protein</fullName>
    </recommendedName>
</protein>
<dbReference type="Proteomes" id="UP000249789">
    <property type="component" value="Unassembled WGS sequence"/>
</dbReference>
<organism evidence="3 4">
    <name type="scientific">Aspergillus fijiensis CBS 313.89</name>
    <dbReference type="NCBI Taxonomy" id="1448319"/>
    <lineage>
        <taxon>Eukaryota</taxon>
        <taxon>Fungi</taxon>
        <taxon>Dikarya</taxon>
        <taxon>Ascomycota</taxon>
        <taxon>Pezizomycotina</taxon>
        <taxon>Eurotiomycetes</taxon>
        <taxon>Eurotiomycetidae</taxon>
        <taxon>Eurotiales</taxon>
        <taxon>Aspergillaceae</taxon>
        <taxon>Aspergillus</taxon>
    </lineage>
</organism>
<feature type="region of interest" description="Disordered" evidence="1">
    <location>
        <begin position="892"/>
        <end position="913"/>
    </location>
</feature>
<feature type="region of interest" description="Disordered" evidence="1">
    <location>
        <begin position="501"/>
        <end position="529"/>
    </location>
</feature>
<evidence type="ECO:0000256" key="1">
    <source>
        <dbReference type="SAM" id="MobiDB-lite"/>
    </source>
</evidence>
<evidence type="ECO:0000313" key="4">
    <source>
        <dbReference type="Proteomes" id="UP000249789"/>
    </source>
</evidence>
<feature type="compositionally biased region" description="Basic and acidic residues" evidence="1">
    <location>
        <begin position="519"/>
        <end position="529"/>
    </location>
</feature>
<feature type="region of interest" description="Disordered" evidence="1">
    <location>
        <begin position="615"/>
        <end position="681"/>
    </location>
</feature>
<dbReference type="GO" id="GO:0006270">
    <property type="term" value="P:DNA replication initiation"/>
    <property type="evidence" value="ECO:0007669"/>
    <property type="project" value="InterPro"/>
</dbReference>
<dbReference type="GeneID" id="63860312"/>
<dbReference type="Gene3D" id="1.20.58.2130">
    <property type="match status" value="1"/>
</dbReference>
<evidence type="ECO:0000259" key="2">
    <source>
        <dbReference type="Pfam" id="PF08639"/>
    </source>
</evidence>
<keyword evidence="4" id="KW-1185">Reference proteome</keyword>
<evidence type="ECO:0000313" key="3">
    <source>
        <dbReference type="EMBL" id="RAK78235.1"/>
    </source>
</evidence>
<dbReference type="InterPro" id="IPR042511">
    <property type="entry name" value="Sld3"/>
</dbReference>
<feature type="region of interest" description="Disordered" evidence="1">
    <location>
        <begin position="12"/>
        <end position="40"/>
    </location>
</feature>
<dbReference type="OrthoDB" id="15567at2759"/>
<feature type="compositionally biased region" description="Polar residues" evidence="1">
    <location>
        <begin position="648"/>
        <end position="672"/>
    </location>
</feature>
<accession>A0A8G1RUS5</accession>
<dbReference type="InterPro" id="IPR013948">
    <property type="entry name" value="DNA_replication_reg_Sld3_C"/>
</dbReference>
<sequence length="1015" mass="109245">MASLVSSGALQPIPLNRVPHTQTHQPKDHGESSSALPPLKKRKTCFDPALTSGSYSPGPPTDWISRPITIRAPTTSLSQEPFVLAPIALIPRSRIPFAWLEYAPHSVTSASSSSLSSQVQSGYLFVAHIPILEYYDGGAAARTGREKMVLAARMDPGGGLVVVERVKRGIFALLRVAEAIGEGELVVAGKEGVRAEIGGGVYGEGIGRDVQEYGEEEDSKGQGSVGGGEWWAAARIEEPDARGLQQVGKRAKVEVAVVFAGTAECEVPPFKDAAHGQGSQAMTPQIAVPLERSSSVSGADACAVADADVDAGVDAAQALAQESADALRSPQDFLENLREQYLQALYISKTSVAYFAKGPLARCRAAFQSSESEGSRPQDLIDFYREAILVAKKMDLKYRETLPAMLSDVLLTLSDDETVTKKKKRKSTKKKLGKNGLYPEETDLVRKWWKNRTLSDQGLSAEGPTSRETESKRMIADLRLRETQLQILLILETMSLEAAAAEGEQSKQTDNAEGAPEAPAKKESKNKKQQDLNTMLELHLDRLCIWYAVSFEESVVPDAGAAYGQSHLSGKKVESDAVRDFCTEVIIPFYASRLPDKCKSITRKLGVSSAISPFTKQAQTKKAPKGEPGTPVERQQAQKQSRRRTFQRVLTDQMTSQPRHTPSLSRSNTTPAQAEVRRNSLDPLLPIAGASVRGGIQKAKRAENREVDLNAVTRQHETKLKKMQMLVEQKKELDAAINALRKPNRELVAKDIADDAVKRHSTGSVHSTSSRKPKNPVRNPMGQGVQVAATPKKGSRKKDAVVGMPPVPTTFLQSSSISKPTFSMSSPFNSEPQVIPGSTIRSGSLFFGSSGRGGGSTVQETPIRRPAQPLLADPTASPLSSGSGALFRVPPRQSAVPAAPRPVDMAPSTPVQSRRHVDTFLPRVKPSMVMETPPKPALIPAAVPAGIPIPEDNPVPSHVLSVETPVKAPAAVFSTPVRKPSAAKLMVPATSAAVPVTPEKSIYSALGWDDDDLAM</sequence>
<feature type="region of interest" description="Disordered" evidence="1">
    <location>
        <begin position="754"/>
        <end position="807"/>
    </location>
</feature>
<gene>
    <name evidence="3" type="ORF">BO72DRAFT_427261</name>
</gene>
<dbReference type="RefSeq" id="XP_040802245.1">
    <property type="nucleotide sequence ID" value="XM_040942979.1"/>
</dbReference>
<feature type="domain" description="DNA replication regulator Sld3 C-terminal" evidence="2">
    <location>
        <begin position="332"/>
        <end position="864"/>
    </location>
</feature>
<dbReference type="PANTHER" id="PTHR28067:SF1">
    <property type="entry name" value="DNA REPLICATION REGULATOR SLD3"/>
    <property type="match status" value="1"/>
</dbReference>
<reference evidence="3 4" key="1">
    <citation type="submission" date="2018-02" db="EMBL/GenBank/DDBJ databases">
        <title>The genomes of Aspergillus section Nigri reveals drivers in fungal speciation.</title>
        <authorList>
            <consortium name="DOE Joint Genome Institute"/>
            <person name="Vesth T.C."/>
            <person name="Nybo J."/>
            <person name="Theobald S."/>
            <person name="Brandl J."/>
            <person name="Frisvad J.C."/>
            <person name="Nielsen K.F."/>
            <person name="Lyhne E.K."/>
            <person name="Kogle M.E."/>
            <person name="Kuo A."/>
            <person name="Riley R."/>
            <person name="Clum A."/>
            <person name="Nolan M."/>
            <person name="Lipzen A."/>
            <person name="Salamov A."/>
            <person name="Henrissat B."/>
            <person name="Wiebenga A."/>
            <person name="De vries R.P."/>
            <person name="Grigoriev I.V."/>
            <person name="Mortensen U.H."/>
            <person name="Andersen M.R."/>
            <person name="Baker S.E."/>
        </authorList>
    </citation>
    <scope>NUCLEOTIDE SEQUENCE [LARGE SCALE GENOMIC DNA]</scope>
    <source>
        <strain evidence="3 4">CBS 313.89</strain>
    </source>
</reference>
<dbReference type="AlphaFoldDB" id="A0A8G1RUS5"/>
<dbReference type="Pfam" id="PF08639">
    <property type="entry name" value="Sld3_STD"/>
    <property type="match status" value="1"/>
</dbReference>